<sequence length="411" mass="45996">MNRAPGLEAPQHPLLQWLAQHITAPRLLWLLALLCFLIAWNRGIALLYGLLALILALLLVSWVLPGWMMRGLQVQRQVLGNAVAGGAVRLRYRFAGRRPVFYLHIREQLPGTEQADGHFLAQIRPDDELTLSYTTPQRGVFTLPPVQLSCAWPFGFIERQLPATGPGLELLVWPQWFPVRQLPQPATDNPVMEGADSFLSRGAHSEFAGVRPYRDGDSMRLVHWAASARQQQLVVREFHSYDTPSWLMIVDAQAGNALGQGADTTFEYALQIAASLLHYAQENHLRLTLVISGRQPLRLTLEPGTRDLRDHLDALARVTDDGDTPYAQIIQQELAALQEQPVLLTVRRSSQPLAVTPRGGHLDVVYADDSFVHPLQHYPEGWRTLKPGVLQLQLHRRSQLAQIFASGKGAL</sequence>
<feature type="transmembrane region" description="Helical" evidence="1">
    <location>
        <begin position="46"/>
        <end position="67"/>
    </location>
</feature>
<protein>
    <submittedName>
        <fullName evidence="3">DUF58 domain-containing protein</fullName>
    </submittedName>
</protein>
<dbReference type="Proteomes" id="UP000596074">
    <property type="component" value="Chromosome"/>
</dbReference>
<keyword evidence="1" id="KW-1133">Transmembrane helix</keyword>
<keyword evidence="1" id="KW-0812">Transmembrane</keyword>
<dbReference type="PANTHER" id="PTHR34351">
    <property type="entry name" value="SLR1927 PROTEIN-RELATED"/>
    <property type="match status" value="1"/>
</dbReference>
<dbReference type="EMBL" id="CP046056">
    <property type="protein sequence ID" value="QQD25161.1"/>
    <property type="molecule type" value="Genomic_DNA"/>
</dbReference>
<evidence type="ECO:0000256" key="1">
    <source>
        <dbReference type="SAM" id="Phobius"/>
    </source>
</evidence>
<feature type="domain" description="DUF58" evidence="2">
    <location>
        <begin position="210"/>
        <end position="316"/>
    </location>
</feature>
<gene>
    <name evidence="3" type="ORF">GJQ55_12090</name>
</gene>
<dbReference type="AlphaFoldDB" id="A0A9X7UZY6"/>
<evidence type="ECO:0000313" key="3">
    <source>
        <dbReference type="EMBL" id="QQD25161.1"/>
    </source>
</evidence>
<dbReference type="PANTHER" id="PTHR34351:SF1">
    <property type="entry name" value="SLR1927 PROTEIN"/>
    <property type="match status" value="1"/>
</dbReference>
<proteinExistence type="predicted"/>
<dbReference type="InterPro" id="IPR002881">
    <property type="entry name" value="DUF58"/>
</dbReference>
<dbReference type="RefSeq" id="WP_228345228.1">
    <property type="nucleotide sequence ID" value="NZ_CP046056.1"/>
</dbReference>
<accession>A0A9X7UZY6</accession>
<name>A0A9X7UZY6_9GAMM</name>
<dbReference type="Pfam" id="PF01882">
    <property type="entry name" value="DUF58"/>
    <property type="match status" value="1"/>
</dbReference>
<feature type="transmembrane region" description="Helical" evidence="1">
    <location>
        <begin position="21"/>
        <end position="40"/>
    </location>
</feature>
<reference evidence="3 4" key="1">
    <citation type="submission" date="2019-11" db="EMBL/GenBank/DDBJ databases">
        <title>Venatorbacter sp. nov. a predator of Campylobacter and other Gram-negative bacteria.</title>
        <authorList>
            <person name="Saeedi A."/>
            <person name="Cummings N.J."/>
            <person name="Connerton I.F."/>
            <person name="Connerton P.L."/>
        </authorList>
    </citation>
    <scope>NUCLEOTIDE SEQUENCE [LARGE SCALE GENOMIC DNA]</scope>
    <source>
        <strain evidence="3">XL5</strain>
    </source>
</reference>
<dbReference type="KEGG" id="vcw:GJQ55_12090"/>
<keyword evidence="4" id="KW-1185">Reference proteome</keyword>
<evidence type="ECO:0000259" key="2">
    <source>
        <dbReference type="Pfam" id="PF01882"/>
    </source>
</evidence>
<organism evidence="3 4">
    <name type="scientific">Venatoribacter cucullus</name>
    <dbReference type="NCBI Taxonomy" id="2661630"/>
    <lineage>
        <taxon>Bacteria</taxon>
        <taxon>Pseudomonadati</taxon>
        <taxon>Pseudomonadota</taxon>
        <taxon>Gammaproteobacteria</taxon>
        <taxon>Oceanospirillales</taxon>
        <taxon>Oceanospirillaceae</taxon>
        <taxon>Venatoribacter</taxon>
    </lineage>
</organism>
<keyword evidence="1" id="KW-0472">Membrane</keyword>
<evidence type="ECO:0000313" key="4">
    <source>
        <dbReference type="Proteomes" id="UP000596074"/>
    </source>
</evidence>